<gene>
    <name evidence="2" type="primary">100678866</name>
</gene>
<dbReference type="OrthoDB" id="7682106at2759"/>
<keyword evidence="3" id="KW-1185">Reference proteome</keyword>
<dbReference type="Proteomes" id="UP000002358">
    <property type="component" value="Chromosome 5"/>
</dbReference>
<evidence type="ECO:0000313" key="3">
    <source>
        <dbReference type="Proteomes" id="UP000002358"/>
    </source>
</evidence>
<reference evidence="2" key="1">
    <citation type="submission" date="2021-01" db="UniProtKB">
        <authorList>
            <consortium name="EnsemblMetazoa"/>
        </authorList>
    </citation>
    <scope>IDENTIFICATION</scope>
</reference>
<evidence type="ECO:0000313" key="2">
    <source>
        <dbReference type="EnsemblMetazoa" id="XP_003424516"/>
    </source>
</evidence>
<evidence type="ECO:0000256" key="1">
    <source>
        <dbReference type="SAM" id="MobiDB-lite"/>
    </source>
</evidence>
<dbReference type="InParanoid" id="A0A7M7GC31"/>
<feature type="region of interest" description="Disordered" evidence="1">
    <location>
        <begin position="79"/>
        <end position="110"/>
    </location>
</feature>
<organism evidence="2 3">
    <name type="scientific">Nasonia vitripennis</name>
    <name type="common">Parasitic wasp</name>
    <dbReference type="NCBI Taxonomy" id="7425"/>
    <lineage>
        <taxon>Eukaryota</taxon>
        <taxon>Metazoa</taxon>
        <taxon>Ecdysozoa</taxon>
        <taxon>Arthropoda</taxon>
        <taxon>Hexapoda</taxon>
        <taxon>Insecta</taxon>
        <taxon>Pterygota</taxon>
        <taxon>Neoptera</taxon>
        <taxon>Endopterygota</taxon>
        <taxon>Hymenoptera</taxon>
        <taxon>Apocrita</taxon>
        <taxon>Proctotrupomorpha</taxon>
        <taxon>Chalcidoidea</taxon>
        <taxon>Pteromalidae</taxon>
        <taxon>Pteromalinae</taxon>
        <taxon>Nasonia</taxon>
    </lineage>
</organism>
<dbReference type="EnsemblMetazoa" id="XM_003424468">
    <property type="protein sequence ID" value="XP_003424516"/>
    <property type="gene ID" value="LOC100678866"/>
</dbReference>
<protein>
    <submittedName>
        <fullName evidence="2">Uncharacterized protein</fullName>
    </submittedName>
</protein>
<feature type="compositionally biased region" description="Polar residues" evidence="1">
    <location>
        <begin position="91"/>
        <end position="107"/>
    </location>
</feature>
<dbReference type="OMA" id="GQINDDM"/>
<accession>A0A7M7GC31</accession>
<dbReference type="AlphaFoldDB" id="A0A7M7GC31"/>
<dbReference type="KEGG" id="nvi:100678866"/>
<sequence length="125" mass="13763">MAESPKEVEIKIEIQKLLGQINDDMLKLKTELNTINNLIKENASLPTTMKMVNEKLIITAKDAGIDIENLDEIVSLRDLEEDEDGARGGSDTVQSNDNASKQTSDVSDFSAAAHKITEQIKHALN</sequence>
<name>A0A7M7GC31_NASVI</name>
<proteinExistence type="predicted"/>